<dbReference type="InterPro" id="IPR022653">
    <property type="entry name" value="De-COase2_pyr-phos_BS"/>
</dbReference>
<evidence type="ECO:0000256" key="7">
    <source>
        <dbReference type="PIRSR" id="PIRSR600183-50"/>
    </source>
</evidence>
<comment type="cofactor">
    <cofactor evidence="1 5 7 8">
        <name>pyridoxal 5'-phosphate</name>
        <dbReference type="ChEBI" id="CHEBI:597326"/>
    </cofactor>
</comment>
<dbReference type="UniPathway" id="UPA00034">
    <property type="reaction ID" value="UER00027"/>
</dbReference>
<comment type="catalytic activity">
    <reaction evidence="5 8">
        <text>meso-2,6-diaminopimelate + H(+) = L-lysine + CO2</text>
        <dbReference type="Rhea" id="RHEA:15101"/>
        <dbReference type="ChEBI" id="CHEBI:15378"/>
        <dbReference type="ChEBI" id="CHEBI:16526"/>
        <dbReference type="ChEBI" id="CHEBI:32551"/>
        <dbReference type="ChEBI" id="CHEBI:57791"/>
        <dbReference type="EC" id="4.1.1.20"/>
    </reaction>
</comment>
<feature type="binding site" evidence="5">
    <location>
        <position position="391"/>
    </location>
    <ligand>
        <name>substrate</name>
    </ligand>
</feature>
<keyword evidence="2 5" id="KW-0210">Decarboxylase</keyword>
<dbReference type="InterPro" id="IPR029066">
    <property type="entry name" value="PLP-binding_barrel"/>
</dbReference>
<dbReference type="InterPro" id="IPR000183">
    <property type="entry name" value="Orn/DAP/Arg_de-COase"/>
</dbReference>
<dbReference type="CDD" id="cd06828">
    <property type="entry name" value="PLPDE_III_DapDC"/>
    <property type="match status" value="1"/>
</dbReference>
<keyword evidence="3 5" id="KW-0663">Pyridoxal phosphate</keyword>
<feature type="binding site" evidence="5">
    <location>
        <position position="363"/>
    </location>
    <ligand>
        <name>substrate</name>
    </ligand>
</feature>
<dbReference type="PRINTS" id="PR01179">
    <property type="entry name" value="ODADCRBXLASE"/>
</dbReference>
<feature type="binding site" evidence="5">
    <location>
        <begin position="292"/>
        <end position="295"/>
    </location>
    <ligand>
        <name>pyridoxal 5'-phosphate</name>
        <dbReference type="ChEBI" id="CHEBI:597326"/>
    </ligand>
</feature>
<dbReference type="EC" id="4.1.1.20" evidence="5 6"/>
<dbReference type="SUPFAM" id="SSF50621">
    <property type="entry name" value="Alanine racemase C-terminal domain-like"/>
    <property type="match status" value="1"/>
</dbReference>
<keyword evidence="4 5" id="KW-0456">Lyase</keyword>
<proteinExistence type="inferred from homology"/>
<evidence type="ECO:0000256" key="5">
    <source>
        <dbReference type="HAMAP-Rule" id="MF_02120"/>
    </source>
</evidence>
<evidence type="ECO:0000256" key="8">
    <source>
        <dbReference type="RuleBase" id="RU003738"/>
    </source>
</evidence>
<gene>
    <name evidence="5 10" type="primary">lysA</name>
    <name evidence="10" type="ORF">COU33_01600</name>
</gene>
<comment type="similarity">
    <text evidence="5">Belongs to the Orn/Lys/Arg decarboxylase class-II family. LysA subfamily.</text>
</comment>
<protein>
    <recommendedName>
        <fullName evidence="5 6">Diaminopimelate decarboxylase</fullName>
        <shortName evidence="5">DAP decarboxylase</shortName>
        <shortName evidence="5">DAPDC</shortName>
        <ecNumber evidence="5 6">4.1.1.20</ecNumber>
    </recommendedName>
</protein>
<evidence type="ECO:0000313" key="11">
    <source>
        <dbReference type="Proteomes" id="UP000229362"/>
    </source>
</evidence>
<dbReference type="InterPro" id="IPR002986">
    <property type="entry name" value="DAP_deCOOHase_LysA"/>
</dbReference>
<feature type="active site" description="Proton donor" evidence="7">
    <location>
        <position position="362"/>
    </location>
</feature>
<keyword evidence="5" id="KW-0028">Amino-acid biosynthesis</keyword>
<comment type="function">
    <text evidence="5">Specifically catalyzes the decarboxylation of meso-diaminopimelate (meso-DAP) to L-lysine.</text>
</comment>
<feature type="binding site" evidence="5">
    <location>
        <position position="251"/>
    </location>
    <ligand>
        <name>pyridoxal 5'-phosphate</name>
        <dbReference type="ChEBI" id="CHEBI:597326"/>
    </ligand>
</feature>
<dbReference type="GO" id="GO:0008836">
    <property type="term" value="F:diaminopimelate decarboxylase activity"/>
    <property type="evidence" value="ECO:0007669"/>
    <property type="project" value="UniProtKB-UniRule"/>
</dbReference>
<dbReference type="PRINTS" id="PR01181">
    <property type="entry name" value="DAPDCRBXLASE"/>
</dbReference>
<feature type="modified residue" description="N6-(pyridoxal phosphate)lysine" evidence="5 7">
    <location>
        <position position="82"/>
    </location>
</feature>
<dbReference type="Gene3D" id="2.40.37.10">
    <property type="entry name" value="Lyase, Ornithine Decarboxylase, Chain A, domain 1"/>
    <property type="match status" value="1"/>
</dbReference>
<feature type="binding site" evidence="5">
    <location>
        <position position="391"/>
    </location>
    <ligand>
        <name>pyridoxal 5'-phosphate</name>
        <dbReference type="ChEBI" id="CHEBI:597326"/>
    </ligand>
</feature>
<evidence type="ECO:0000256" key="4">
    <source>
        <dbReference type="ARBA" id="ARBA00023239"/>
    </source>
</evidence>
<dbReference type="GO" id="GO:0009089">
    <property type="term" value="P:lysine biosynthetic process via diaminopimelate"/>
    <property type="evidence" value="ECO:0007669"/>
    <property type="project" value="UniProtKB-UniRule"/>
</dbReference>
<reference evidence="11" key="1">
    <citation type="submission" date="2017-09" db="EMBL/GenBank/DDBJ databases">
        <title>Depth-based differentiation of microbial function through sediment-hosted aquifers and enrichment of novel symbionts in the deep terrestrial subsurface.</title>
        <authorList>
            <person name="Probst A.J."/>
            <person name="Ladd B."/>
            <person name="Jarett J.K."/>
            <person name="Geller-Mcgrath D.E."/>
            <person name="Sieber C.M.K."/>
            <person name="Emerson J.B."/>
            <person name="Anantharaman K."/>
            <person name="Thomas B.C."/>
            <person name="Malmstrom R."/>
            <person name="Stieglmeier M."/>
            <person name="Klingl A."/>
            <person name="Woyke T."/>
            <person name="Ryan C.M."/>
            <person name="Banfield J.F."/>
        </authorList>
    </citation>
    <scope>NUCLEOTIDE SEQUENCE [LARGE SCALE GENOMIC DNA]</scope>
</reference>
<feature type="binding site" evidence="5">
    <location>
        <position position="332"/>
    </location>
    <ligand>
        <name>substrate</name>
    </ligand>
</feature>
<dbReference type="FunFam" id="3.20.20.10:FF:000003">
    <property type="entry name" value="Diaminopimelate decarboxylase"/>
    <property type="match status" value="1"/>
</dbReference>
<dbReference type="Gene3D" id="3.20.20.10">
    <property type="entry name" value="Alanine racemase"/>
    <property type="match status" value="1"/>
</dbReference>
<dbReference type="SUPFAM" id="SSF51419">
    <property type="entry name" value="PLP-binding barrel"/>
    <property type="match status" value="1"/>
</dbReference>
<evidence type="ECO:0000256" key="2">
    <source>
        <dbReference type="ARBA" id="ARBA00022793"/>
    </source>
</evidence>
<dbReference type="GO" id="GO:0030170">
    <property type="term" value="F:pyridoxal phosphate binding"/>
    <property type="evidence" value="ECO:0007669"/>
    <property type="project" value="UniProtKB-UniRule"/>
</dbReference>
<keyword evidence="5 8" id="KW-0457">Lysine biosynthesis</keyword>
<dbReference type="NCBIfam" id="TIGR01048">
    <property type="entry name" value="lysA"/>
    <property type="match status" value="1"/>
</dbReference>
<dbReference type="EMBL" id="PFBZ01000067">
    <property type="protein sequence ID" value="PIT86714.1"/>
    <property type="molecule type" value="Genomic_DNA"/>
</dbReference>
<accession>A0A2M6W1M4</accession>
<feature type="domain" description="Orn/DAP/Arg decarboxylase 2 N-terminal" evidence="9">
    <location>
        <begin position="57"/>
        <end position="299"/>
    </location>
</feature>
<organism evidence="10 11">
    <name type="scientific">Candidatus Magasanikbacteria bacterium CG10_big_fil_rev_8_21_14_0_10_43_6</name>
    <dbReference type="NCBI Taxonomy" id="1974650"/>
    <lineage>
        <taxon>Bacteria</taxon>
        <taxon>Candidatus Magasanikiibacteriota</taxon>
    </lineage>
</organism>
<dbReference type="PANTHER" id="PTHR43727:SF2">
    <property type="entry name" value="GROUP IV DECARBOXYLASE"/>
    <property type="match status" value="1"/>
</dbReference>
<evidence type="ECO:0000259" key="9">
    <source>
        <dbReference type="Pfam" id="PF02784"/>
    </source>
</evidence>
<dbReference type="InterPro" id="IPR022644">
    <property type="entry name" value="De-COase2_N"/>
</dbReference>
<comment type="subunit">
    <text evidence="5">Homodimer.</text>
</comment>
<evidence type="ECO:0000313" key="10">
    <source>
        <dbReference type="EMBL" id="PIT86714.1"/>
    </source>
</evidence>
<dbReference type="PANTHER" id="PTHR43727">
    <property type="entry name" value="DIAMINOPIMELATE DECARBOXYLASE"/>
    <property type="match status" value="1"/>
</dbReference>
<dbReference type="InterPro" id="IPR009006">
    <property type="entry name" value="Ala_racemase/Decarboxylase_C"/>
</dbReference>
<dbReference type="Proteomes" id="UP000229362">
    <property type="component" value="Unassembled WGS sequence"/>
</dbReference>
<feature type="binding site" evidence="5">
    <location>
        <position position="295"/>
    </location>
    <ligand>
        <name>substrate</name>
    </ligand>
</feature>
<sequence length="433" mass="48591">MKNRCWRHLNMLMYLCRMFFLNIYMKLENGQYAIGNHTVLEVAQTYGTPLYVYNMETIRDRVHELKEDIGQHPNTEFLYAIKANYNPHIVREIVQLGLGIDAVSLEEVHMGLACGALPPQIMFTGNNMTDHEMRTVHELGVLLNIGSLSRLRKYGRAFPGSRVSIRFNPNIGIASHETNITGGPDSKFGISFQAVAEVKAIAQEYGLHIVGVHQHIGSGWLRLREPILALDVILSIAKQFSGLEFVDVGGGFGVPYQPQENRLDIQTLGSQIAKRFTQFCSRYGKELVLRFEPGRYVVAESGHLITEVNTLKESISRKTIIGTDTGMNQLVRTAMYGSYHPIVNISNPEGMLQEYDVTGNICECADFFARDRMLSEVREGDLLSIDVVGAYGMSMASNYQLRGLPAEVLVDGDVVTVIRKREAFTDLLGRYDM</sequence>
<comment type="pathway">
    <text evidence="5 8">Amino-acid biosynthesis; L-lysine biosynthesis via DAP pathway; L-lysine from DL-2,6-diaminopimelate: step 1/1.</text>
</comment>
<feature type="binding site" evidence="5">
    <location>
        <position position="336"/>
    </location>
    <ligand>
        <name>substrate</name>
    </ligand>
</feature>
<evidence type="ECO:0000256" key="3">
    <source>
        <dbReference type="ARBA" id="ARBA00022898"/>
    </source>
</evidence>
<evidence type="ECO:0000256" key="1">
    <source>
        <dbReference type="ARBA" id="ARBA00001933"/>
    </source>
</evidence>
<dbReference type="PROSITE" id="PS00878">
    <property type="entry name" value="ODR_DC_2_1"/>
    <property type="match status" value="1"/>
</dbReference>
<evidence type="ECO:0000256" key="6">
    <source>
        <dbReference type="NCBIfam" id="TIGR01048"/>
    </source>
</evidence>
<dbReference type="Pfam" id="PF02784">
    <property type="entry name" value="Orn_Arg_deC_N"/>
    <property type="match status" value="1"/>
</dbReference>
<comment type="caution">
    <text evidence="10">The sequence shown here is derived from an EMBL/GenBank/DDBJ whole genome shotgun (WGS) entry which is preliminary data.</text>
</comment>
<dbReference type="HAMAP" id="MF_02120">
    <property type="entry name" value="LysA"/>
    <property type="match status" value="1"/>
</dbReference>
<name>A0A2M6W1M4_9BACT</name>
<dbReference type="AlphaFoldDB" id="A0A2M6W1M4"/>